<organism evidence="2">
    <name type="scientific">Anguilla anguilla</name>
    <name type="common">European freshwater eel</name>
    <name type="synonym">Muraena anguilla</name>
    <dbReference type="NCBI Taxonomy" id="7936"/>
    <lineage>
        <taxon>Eukaryota</taxon>
        <taxon>Metazoa</taxon>
        <taxon>Chordata</taxon>
        <taxon>Craniata</taxon>
        <taxon>Vertebrata</taxon>
        <taxon>Euteleostomi</taxon>
        <taxon>Actinopterygii</taxon>
        <taxon>Neopterygii</taxon>
        <taxon>Teleostei</taxon>
        <taxon>Anguilliformes</taxon>
        <taxon>Anguillidae</taxon>
        <taxon>Anguilla</taxon>
    </lineage>
</organism>
<accession>A0A0E9SJ27</accession>
<protein>
    <submittedName>
        <fullName evidence="2">Uncharacterized protein</fullName>
    </submittedName>
</protein>
<feature type="region of interest" description="Disordered" evidence="1">
    <location>
        <begin position="1"/>
        <end position="20"/>
    </location>
</feature>
<evidence type="ECO:0000256" key="1">
    <source>
        <dbReference type="SAM" id="MobiDB-lite"/>
    </source>
</evidence>
<dbReference type="EMBL" id="GBXM01067203">
    <property type="protein sequence ID" value="JAH41374.1"/>
    <property type="molecule type" value="Transcribed_RNA"/>
</dbReference>
<reference evidence="2" key="2">
    <citation type="journal article" date="2015" name="Fish Shellfish Immunol.">
        <title>Early steps in the European eel (Anguilla anguilla)-Vibrio vulnificus interaction in the gills: Role of the RtxA13 toxin.</title>
        <authorList>
            <person name="Callol A."/>
            <person name="Pajuelo D."/>
            <person name="Ebbesson L."/>
            <person name="Teles M."/>
            <person name="MacKenzie S."/>
            <person name="Amaro C."/>
        </authorList>
    </citation>
    <scope>NUCLEOTIDE SEQUENCE</scope>
</reference>
<name>A0A0E9SJ27_ANGAN</name>
<reference evidence="2" key="1">
    <citation type="submission" date="2014-11" db="EMBL/GenBank/DDBJ databases">
        <authorList>
            <person name="Amaro Gonzalez C."/>
        </authorList>
    </citation>
    <scope>NUCLEOTIDE SEQUENCE</scope>
</reference>
<proteinExistence type="predicted"/>
<sequence length="20" mass="2375">MWNTVENSPWAAAPWRRSSK</sequence>
<dbReference type="AlphaFoldDB" id="A0A0E9SJ27"/>
<evidence type="ECO:0000313" key="2">
    <source>
        <dbReference type="EMBL" id="JAH41374.1"/>
    </source>
</evidence>